<evidence type="ECO:0000259" key="1">
    <source>
        <dbReference type="Pfam" id="PF00175"/>
    </source>
</evidence>
<dbReference type="Pfam" id="PF00175">
    <property type="entry name" value="NAD_binding_1"/>
    <property type="match status" value="1"/>
</dbReference>
<dbReference type="AlphaFoldDB" id="A0A0G1XYX6"/>
<dbReference type="Proteomes" id="UP000033965">
    <property type="component" value="Unassembled WGS sequence"/>
</dbReference>
<dbReference type="InterPro" id="IPR001433">
    <property type="entry name" value="OxRdtase_FAD/NAD-bd"/>
</dbReference>
<name>A0A0G1XYX6_9BACT</name>
<evidence type="ECO:0000313" key="3">
    <source>
        <dbReference type="EMBL" id="KKW07852.1"/>
    </source>
</evidence>
<accession>A0A0G1XYX6</accession>
<sequence>LTSALFEKHVGDRAGLSGPYGTAFSVRPNTHYIMVGGGYGAAPLAYLAEQAVAINATVDFCIGARSQEHLLFEKRLRQLPGVTLHITTDDGSSGQKGLVTDVFKKLTEKAANNTLVATCGPELMEKSVLDICNEKNIDCEISIERYMKCGTGVCGQCCVDPLGIAMCQQGPVVSKNLANKITEFGVYHRDKSGKKKYFE</sequence>
<reference evidence="3 4" key="1">
    <citation type="journal article" date="2015" name="Nature">
        <title>rRNA introns, odd ribosomes, and small enigmatic genomes across a large radiation of phyla.</title>
        <authorList>
            <person name="Brown C.T."/>
            <person name="Hug L.A."/>
            <person name="Thomas B.C."/>
            <person name="Sharon I."/>
            <person name="Castelle C.J."/>
            <person name="Singh A."/>
            <person name="Wilkins M.J."/>
            <person name="Williams K.H."/>
            <person name="Banfield J.F."/>
        </authorList>
    </citation>
    <scope>NUCLEOTIDE SEQUENCE [LARGE SCALE GENOMIC DNA]</scope>
</reference>
<dbReference type="SUPFAM" id="SSF52343">
    <property type="entry name" value="Ferredoxin reductase-like, C-terminal NADP-linked domain"/>
    <property type="match status" value="1"/>
</dbReference>
<dbReference type="GO" id="GO:0016491">
    <property type="term" value="F:oxidoreductase activity"/>
    <property type="evidence" value="ECO:0007669"/>
    <property type="project" value="InterPro"/>
</dbReference>
<proteinExistence type="predicted"/>
<dbReference type="InterPro" id="IPR039261">
    <property type="entry name" value="FNR_nucleotide-bd"/>
</dbReference>
<dbReference type="PANTHER" id="PTHR43513">
    <property type="entry name" value="DIHYDROOROTATE DEHYDROGENASE B (NAD(+)), ELECTRON TRANSFER SUBUNIT"/>
    <property type="match status" value="1"/>
</dbReference>
<comment type="caution">
    <text evidence="3">The sequence shown here is derived from an EMBL/GenBank/DDBJ whole genome shotgun (WGS) entry which is preliminary data.</text>
</comment>
<gene>
    <name evidence="3" type="ORF">UY44_C0022G0001</name>
</gene>
<dbReference type="InterPro" id="IPR019480">
    <property type="entry name" value="Dihydroorotate_DH_Fe-S-bd"/>
</dbReference>
<evidence type="ECO:0000259" key="2">
    <source>
        <dbReference type="Pfam" id="PF10418"/>
    </source>
</evidence>
<organism evidence="3 4">
    <name type="scientific">Candidatus Kaiserbacteria bacterium GW2011_GWA2_49_19</name>
    <dbReference type="NCBI Taxonomy" id="1618669"/>
    <lineage>
        <taxon>Bacteria</taxon>
        <taxon>Candidatus Kaiseribacteriota</taxon>
    </lineage>
</organism>
<dbReference type="EMBL" id="LCPZ01000022">
    <property type="protein sequence ID" value="KKW07852.1"/>
    <property type="molecule type" value="Genomic_DNA"/>
</dbReference>
<protein>
    <submittedName>
        <fullName evidence="3">Putative dihydroorotate dehydrogenase B (NAD(+)), electron transfer subunit</fullName>
    </submittedName>
</protein>
<feature type="domain" description="Oxidoreductase FAD/NAD(P)-binding" evidence="1">
    <location>
        <begin position="34"/>
        <end position="128"/>
    </location>
</feature>
<dbReference type="PANTHER" id="PTHR43513:SF3">
    <property type="entry name" value="DIHYDROOROTATE DEHYDROGENASE B (NAD(+)), ELECTRON TRANSFER SUBUNIT-RELATED"/>
    <property type="match status" value="1"/>
</dbReference>
<feature type="domain" description="Dihydroorotate dehydrogenase electron transfer subunit iron-sulphur cluster binding" evidence="2">
    <location>
        <begin position="144"/>
        <end position="174"/>
    </location>
</feature>
<feature type="non-terminal residue" evidence="3">
    <location>
        <position position="1"/>
    </location>
</feature>
<dbReference type="InterPro" id="IPR050353">
    <property type="entry name" value="PyrK_electron_transfer"/>
</dbReference>
<dbReference type="Pfam" id="PF10418">
    <property type="entry name" value="DHODB_Fe-S_bind"/>
    <property type="match status" value="1"/>
</dbReference>
<evidence type="ECO:0000313" key="4">
    <source>
        <dbReference type="Proteomes" id="UP000033965"/>
    </source>
</evidence>
<dbReference type="Gene3D" id="3.40.50.80">
    <property type="entry name" value="Nucleotide-binding domain of ferredoxin-NADP reductase (FNR) module"/>
    <property type="match status" value="1"/>
</dbReference>